<keyword evidence="2" id="KW-0732">Signal</keyword>
<gene>
    <name evidence="3" type="ORF">SAMN05444171_4252</name>
</gene>
<evidence type="ECO:0000256" key="1">
    <source>
        <dbReference type="SAM" id="MobiDB-lite"/>
    </source>
</evidence>
<feature type="compositionally biased region" description="Low complexity" evidence="1">
    <location>
        <begin position="38"/>
        <end position="70"/>
    </location>
</feature>
<dbReference type="Proteomes" id="UP000183208">
    <property type="component" value="Unassembled WGS sequence"/>
</dbReference>
<dbReference type="EMBL" id="FNTI01000001">
    <property type="protein sequence ID" value="SED49079.1"/>
    <property type="molecule type" value="Genomic_DNA"/>
</dbReference>
<feature type="region of interest" description="Disordered" evidence="1">
    <location>
        <begin position="38"/>
        <end position="73"/>
    </location>
</feature>
<feature type="chain" id="PRO_5030031731" evidence="2">
    <location>
        <begin position="23"/>
        <end position="199"/>
    </location>
</feature>
<name>A0A1M7B1C3_9BRAD</name>
<feature type="signal peptide" evidence="2">
    <location>
        <begin position="1"/>
        <end position="22"/>
    </location>
</feature>
<dbReference type="AlphaFoldDB" id="A0A1M7B1C3"/>
<protein>
    <submittedName>
        <fullName evidence="3">Uncharacterized protein</fullName>
    </submittedName>
</protein>
<accession>A0A1M7B1C3</accession>
<evidence type="ECO:0000313" key="4">
    <source>
        <dbReference type="Proteomes" id="UP000183208"/>
    </source>
</evidence>
<evidence type="ECO:0000313" key="3">
    <source>
        <dbReference type="EMBL" id="SED49079.1"/>
    </source>
</evidence>
<evidence type="ECO:0000256" key="2">
    <source>
        <dbReference type="SAM" id="SignalP"/>
    </source>
</evidence>
<reference evidence="3 4" key="1">
    <citation type="submission" date="2016-10" db="EMBL/GenBank/DDBJ databases">
        <authorList>
            <person name="de Groot N.N."/>
        </authorList>
    </citation>
    <scope>NUCLEOTIDE SEQUENCE [LARGE SCALE GENOMIC DNA]</scope>
    <source>
        <strain evidence="3 4">GAS522</strain>
    </source>
</reference>
<sequence>MPDRIGHLMQLCVIRIATSALALSLFALAPRAAWPQAAPPASLGLQSPAQQPLPAQGAPQQIEPQPAAPAENPGLINEIGKLFEKSKSLLPTIKSPGETIDDLNARAKDAAKDAGDGLTNIAKPSTMVKGRAACVVAANGAPDCKAGADKLCQSKGYKEGKSLDTDAAEKCSPKVFIPGRQREPGDCKTENYVIRALCQ</sequence>
<proteinExistence type="predicted"/>
<organism evidence="3 4">
    <name type="scientific">Bradyrhizobium lablabi</name>
    <dbReference type="NCBI Taxonomy" id="722472"/>
    <lineage>
        <taxon>Bacteria</taxon>
        <taxon>Pseudomonadati</taxon>
        <taxon>Pseudomonadota</taxon>
        <taxon>Alphaproteobacteria</taxon>
        <taxon>Hyphomicrobiales</taxon>
        <taxon>Nitrobacteraceae</taxon>
        <taxon>Bradyrhizobium</taxon>
    </lineage>
</organism>
<dbReference type="RefSeq" id="WP_244525177.1">
    <property type="nucleotide sequence ID" value="NZ_FNTI01000001.1"/>
</dbReference>